<name>A0A563VPW2_9CYAN</name>
<gene>
    <name evidence="1" type="ORF">H1P_1940003</name>
</gene>
<dbReference type="RefSeq" id="WP_186376086.1">
    <property type="nucleotide sequence ID" value="NZ_LR213944.1"/>
</dbReference>
<dbReference type="AlphaFoldDB" id="A0A563VPW2"/>
<sequence length="54" mass="6427">MKKYNAVDNMYQLRRLLAHAKQPSKYIKDKKIKDKKESNVIEFSNSRKEQDKAA</sequence>
<dbReference type="Proteomes" id="UP000320055">
    <property type="component" value="Unassembled WGS sequence"/>
</dbReference>
<keyword evidence="2" id="KW-1185">Reference proteome</keyword>
<evidence type="ECO:0000313" key="2">
    <source>
        <dbReference type="Proteomes" id="UP000320055"/>
    </source>
</evidence>
<proteinExistence type="predicted"/>
<evidence type="ECO:0000313" key="1">
    <source>
        <dbReference type="EMBL" id="VEP13317.1"/>
    </source>
</evidence>
<reference evidence="1 2" key="1">
    <citation type="submission" date="2019-01" db="EMBL/GenBank/DDBJ databases">
        <authorList>
            <person name="Brito A."/>
        </authorList>
    </citation>
    <scope>NUCLEOTIDE SEQUENCE [LARGE SCALE GENOMIC DNA]</scope>
    <source>
        <strain evidence="1">1</strain>
    </source>
</reference>
<organism evidence="1 2">
    <name type="scientific">Hyella patelloides LEGE 07179</name>
    <dbReference type="NCBI Taxonomy" id="945734"/>
    <lineage>
        <taxon>Bacteria</taxon>
        <taxon>Bacillati</taxon>
        <taxon>Cyanobacteriota</taxon>
        <taxon>Cyanophyceae</taxon>
        <taxon>Pleurocapsales</taxon>
        <taxon>Hyellaceae</taxon>
        <taxon>Hyella</taxon>
    </lineage>
</organism>
<accession>A0A563VPW2</accession>
<dbReference type="EMBL" id="CAACVJ010000106">
    <property type="protein sequence ID" value="VEP13317.1"/>
    <property type="molecule type" value="Genomic_DNA"/>
</dbReference>
<protein>
    <submittedName>
        <fullName evidence="1">Uncharacterized protein</fullName>
    </submittedName>
</protein>